<dbReference type="AlphaFoldDB" id="A0A1H3J7Y5"/>
<protein>
    <submittedName>
        <fullName evidence="2">Uncharacterized protein</fullName>
    </submittedName>
</protein>
<keyword evidence="3" id="KW-1185">Reference proteome</keyword>
<accession>A0A1H3J7Y5</accession>
<proteinExistence type="predicted"/>
<organism evidence="2 3">
    <name type="scientific">Geodermatophilus africanus</name>
    <dbReference type="NCBI Taxonomy" id="1137993"/>
    <lineage>
        <taxon>Bacteria</taxon>
        <taxon>Bacillati</taxon>
        <taxon>Actinomycetota</taxon>
        <taxon>Actinomycetes</taxon>
        <taxon>Geodermatophilales</taxon>
        <taxon>Geodermatophilaceae</taxon>
        <taxon>Geodermatophilus</taxon>
    </lineage>
</organism>
<gene>
    <name evidence="2" type="ORF">SAMN05660209_02675</name>
</gene>
<evidence type="ECO:0000313" key="3">
    <source>
        <dbReference type="Proteomes" id="UP000198921"/>
    </source>
</evidence>
<keyword evidence="1" id="KW-1133">Transmembrane helix</keyword>
<feature type="transmembrane region" description="Helical" evidence="1">
    <location>
        <begin position="21"/>
        <end position="40"/>
    </location>
</feature>
<sequence>MSKRARSKKRRRTGRDVPPSRWPAVVVVAVVAALMAVVVVETGSVSGVWTVVAAVAVVLALLGLGLWSRR</sequence>
<dbReference type="RefSeq" id="WP_139263535.1">
    <property type="nucleotide sequence ID" value="NZ_FNOT01000006.1"/>
</dbReference>
<evidence type="ECO:0000256" key="1">
    <source>
        <dbReference type="SAM" id="Phobius"/>
    </source>
</evidence>
<keyword evidence="1" id="KW-0472">Membrane</keyword>
<keyword evidence="1" id="KW-0812">Transmembrane</keyword>
<name>A0A1H3J7Y5_9ACTN</name>
<evidence type="ECO:0000313" key="2">
    <source>
        <dbReference type="EMBL" id="SDY35669.1"/>
    </source>
</evidence>
<feature type="transmembrane region" description="Helical" evidence="1">
    <location>
        <begin position="46"/>
        <end position="67"/>
    </location>
</feature>
<dbReference type="Proteomes" id="UP000198921">
    <property type="component" value="Unassembled WGS sequence"/>
</dbReference>
<reference evidence="3" key="1">
    <citation type="submission" date="2016-10" db="EMBL/GenBank/DDBJ databases">
        <authorList>
            <person name="Varghese N."/>
            <person name="Submissions S."/>
        </authorList>
    </citation>
    <scope>NUCLEOTIDE SEQUENCE [LARGE SCALE GENOMIC DNA]</scope>
    <source>
        <strain evidence="3">DSM 45422</strain>
    </source>
</reference>
<dbReference type="EMBL" id="FNOT01000006">
    <property type="protein sequence ID" value="SDY35669.1"/>
    <property type="molecule type" value="Genomic_DNA"/>
</dbReference>